<proteinExistence type="predicted"/>
<dbReference type="SMART" id="SM00448">
    <property type="entry name" value="REC"/>
    <property type="match status" value="1"/>
</dbReference>
<dbReference type="InterPro" id="IPR011006">
    <property type="entry name" value="CheY-like_superfamily"/>
</dbReference>
<evidence type="ECO:0000256" key="6">
    <source>
        <dbReference type="PROSITE-ProRule" id="PRU00169"/>
    </source>
</evidence>
<keyword evidence="4" id="KW-0238">DNA-binding</keyword>
<dbReference type="PROSITE" id="PS50110">
    <property type="entry name" value="RESPONSE_REGULATORY"/>
    <property type="match status" value="1"/>
</dbReference>
<evidence type="ECO:0000259" key="7">
    <source>
        <dbReference type="PROSITE" id="PS50043"/>
    </source>
</evidence>
<dbReference type="CDD" id="cd06170">
    <property type="entry name" value="LuxR_C_like"/>
    <property type="match status" value="1"/>
</dbReference>
<keyword evidence="1 6" id="KW-0597">Phosphoprotein</keyword>
<dbReference type="EMBL" id="JBGCUO010000001">
    <property type="protein sequence ID" value="MEY1661937.1"/>
    <property type="molecule type" value="Genomic_DNA"/>
</dbReference>
<dbReference type="Pfam" id="PF00072">
    <property type="entry name" value="Response_reg"/>
    <property type="match status" value="1"/>
</dbReference>
<dbReference type="CDD" id="cd17535">
    <property type="entry name" value="REC_NarL-like"/>
    <property type="match status" value="1"/>
</dbReference>
<keyword evidence="10" id="KW-1185">Reference proteome</keyword>
<feature type="domain" description="HTH luxR-type" evidence="7">
    <location>
        <begin position="141"/>
        <end position="206"/>
    </location>
</feature>
<reference evidence="9 10" key="1">
    <citation type="submission" date="2024-07" db="EMBL/GenBank/DDBJ databases">
        <authorList>
            <person name="Ren Q."/>
        </authorList>
    </citation>
    <scope>NUCLEOTIDE SEQUENCE [LARGE SCALE GENOMIC DNA]</scope>
    <source>
        <strain evidence="9 10">REN37</strain>
    </source>
</reference>
<feature type="modified residue" description="4-aspartylphosphate" evidence="6">
    <location>
        <position position="54"/>
    </location>
</feature>
<dbReference type="InterPro" id="IPR039420">
    <property type="entry name" value="WalR-like"/>
</dbReference>
<dbReference type="InterPro" id="IPR016032">
    <property type="entry name" value="Sig_transdc_resp-reg_C-effctor"/>
</dbReference>
<accession>A0ABV4AGI7</accession>
<feature type="domain" description="Response regulatory" evidence="8">
    <location>
        <begin position="3"/>
        <end position="119"/>
    </location>
</feature>
<dbReference type="SMART" id="SM00421">
    <property type="entry name" value="HTH_LUXR"/>
    <property type="match status" value="1"/>
</dbReference>
<dbReference type="PRINTS" id="PR00038">
    <property type="entry name" value="HTHLUXR"/>
</dbReference>
<sequence length="213" mass="23623">MIKVMVVDDHDLVRTGIARMLADVDGIRVIAQAASGEDAVRISREQEPDVVLMDIKMPGIGGLEATRKMLRANDGIRIIAVTVCEEEPFPSRVLKAGAVGYITKGADIDEMVRAIRVVHAGQRYISPHIAQAMALKPYSADATPFELLSERELQIMIMIVNGQKVQDISDKLCLSPKTVNTYRYRIFEKLNINTDVEMTLIAMRHGMLDTETA</sequence>
<dbReference type="InterPro" id="IPR000792">
    <property type="entry name" value="Tscrpt_reg_LuxR_C"/>
</dbReference>
<dbReference type="InterPro" id="IPR001789">
    <property type="entry name" value="Sig_transdc_resp-reg_receiver"/>
</dbReference>
<dbReference type="SUPFAM" id="SSF52172">
    <property type="entry name" value="CheY-like"/>
    <property type="match status" value="1"/>
</dbReference>
<dbReference type="Gene3D" id="3.40.50.2300">
    <property type="match status" value="1"/>
</dbReference>
<evidence type="ECO:0000256" key="1">
    <source>
        <dbReference type="ARBA" id="ARBA00022553"/>
    </source>
</evidence>
<evidence type="ECO:0000313" key="10">
    <source>
        <dbReference type="Proteomes" id="UP001562065"/>
    </source>
</evidence>
<organism evidence="9 10">
    <name type="scientific">Isoalcanivorax beigongshangi</name>
    <dbReference type="NCBI Taxonomy" id="3238810"/>
    <lineage>
        <taxon>Bacteria</taxon>
        <taxon>Pseudomonadati</taxon>
        <taxon>Pseudomonadota</taxon>
        <taxon>Gammaproteobacteria</taxon>
        <taxon>Oceanospirillales</taxon>
        <taxon>Alcanivoracaceae</taxon>
        <taxon>Isoalcanivorax</taxon>
    </lineage>
</organism>
<keyword evidence="2" id="KW-0902">Two-component regulatory system</keyword>
<keyword evidence="5" id="KW-0804">Transcription</keyword>
<keyword evidence="3" id="KW-0805">Transcription regulation</keyword>
<dbReference type="InterPro" id="IPR058245">
    <property type="entry name" value="NreC/VraR/RcsB-like_REC"/>
</dbReference>
<evidence type="ECO:0000313" key="9">
    <source>
        <dbReference type="EMBL" id="MEY1661937.1"/>
    </source>
</evidence>
<name>A0ABV4AGI7_9GAMM</name>
<dbReference type="Pfam" id="PF00196">
    <property type="entry name" value="GerE"/>
    <property type="match status" value="1"/>
</dbReference>
<comment type="caution">
    <text evidence="9">The sequence shown here is derived from an EMBL/GenBank/DDBJ whole genome shotgun (WGS) entry which is preliminary data.</text>
</comment>
<gene>
    <name evidence="9" type="primary">uvrY</name>
    <name evidence="9" type="ORF">AB5I84_07210</name>
</gene>
<evidence type="ECO:0000256" key="2">
    <source>
        <dbReference type="ARBA" id="ARBA00023012"/>
    </source>
</evidence>
<evidence type="ECO:0000256" key="4">
    <source>
        <dbReference type="ARBA" id="ARBA00023125"/>
    </source>
</evidence>
<evidence type="ECO:0000259" key="8">
    <source>
        <dbReference type="PROSITE" id="PS50110"/>
    </source>
</evidence>
<protein>
    <submittedName>
        <fullName evidence="9">UvrY/SirA/GacA family response regulator transcription factor</fullName>
    </submittedName>
</protein>
<dbReference type="SUPFAM" id="SSF46894">
    <property type="entry name" value="C-terminal effector domain of the bipartite response regulators"/>
    <property type="match status" value="1"/>
</dbReference>
<evidence type="ECO:0000256" key="3">
    <source>
        <dbReference type="ARBA" id="ARBA00023015"/>
    </source>
</evidence>
<dbReference type="Proteomes" id="UP001562065">
    <property type="component" value="Unassembled WGS sequence"/>
</dbReference>
<dbReference type="NCBIfam" id="NF007018">
    <property type="entry name" value="PRK09483.1"/>
    <property type="match status" value="1"/>
</dbReference>
<evidence type="ECO:0000256" key="5">
    <source>
        <dbReference type="ARBA" id="ARBA00023163"/>
    </source>
</evidence>
<dbReference type="RefSeq" id="WP_369455183.1">
    <property type="nucleotide sequence ID" value="NZ_JBGCUO010000001.1"/>
</dbReference>
<dbReference type="PROSITE" id="PS50043">
    <property type="entry name" value="HTH_LUXR_2"/>
    <property type="match status" value="1"/>
</dbReference>
<dbReference type="PANTHER" id="PTHR43214">
    <property type="entry name" value="TWO-COMPONENT RESPONSE REGULATOR"/>
    <property type="match status" value="1"/>
</dbReference>
<dbReference type="PANTHER" id="PTHR43214:SF3">
    <property type="entry name" value="RESPONSE REGULATOR UVRY"/>
    <property type="match status" value="1"/>
</dbReference>
<dbReference type="PROSITE" id="PS00622">
    <property type="entry name" value="HTH_LUXR_1"/>
    <property type="match status" value="1"/>
</dbReference>